<sequence>MITKNKTGRKKGIQAYCFLIVFLLIAVPVQAIEWTYYDNNNEKLIDPTPEEIDSTAAMRVSDTGVTQYILEINHDFSGTWGTGYLENIGNPMPDIGKKWVNANEEVTCNVDGIVQDVYNMNSRYITTGYYAQGPPNAKDKASGLIFDGVNDEVRSPNMYIAYPRYINISFSLKRDRVNTSEWVFHHAGNNNTGLYFGFNSQNKAVLGCSHGEVTADTPTDNAWHEWRVYLHFSDYRCTNAWGKSVILQIYQDNVRIAYKFIKPNCWTVKVPYTYKVHQRGCYLVDTQTQLGGINDAGNKKWSECKNTWGSQYGPSINSNYSGHPINMCRHYKKL</sequence>
<proteinExistence type="predicted"/>
<dbReference type="EMBL" id="ATBP01000574">
    <property type="protein sequence ID" value="ETR69731.1"/>
    <property type="molecule type" value="Genomic_DNA"/>
</dbReference>
<dbReference type="AlphaFoldDB" id="A0A1V1P4I9"/>
<evidence type="ECO:0000313" key="2">
    <source>
        <dbReference type="Proteomes" id="UP000189670"/>
    </source>
</evidence>
<accession>A0A1V1P4I9</accession>
<comment type="caution">
    <text evidence="1">The sequence shown here is derived from an EMBL/GenBank/DDBJ whole genome shotgun (WGS) entry which is preliminary data.</text>
</comment>
<gene>
    <name evidence="1" type="ORF">OMM_03740</name>
</gene>
<reference evidence="2" key="1">
    <citation type="submission" date="2012-11" db="EMBL/GenBank/DDBJ databases">
        <authorList>
            <person name="Lucero-Rivera Y.E."/>
            <person name="Tovar-Ramirez D."/>
        </authorList>
    </citation>
    <scope>NUCLEOTIDE SEQUENCE [LARGE SCALE GENOMIC DNA]</scope>
    <source>
        <strain evidence="2">Araruama</strain>
    </source>
</reference>
<protein>
    <submittedName>
        <fullName evidence="1">Uncharacterized protein</fullName>
    </submittedName>
</protein>
<organism evidence="1 2">
    <name type="scientific">Candidatus Magnetoglobus multicellularis str. Araruama</name>
    <dbReference type="NCBI Taxonomy" id="890399"/>
    <lineage>
        <taxon>Bacteria</taxon>
        <taxon>Pseudomonadati</taxon>
        <taxon>Thermodesulfobacteriota</taxon>
        <taxon>Desulfobacteria</taxon>
        <taxon>Desulfobacterales</taxon>
        <taxon>Desulfobacteraceae</taxon>
        <taxon>Candidatus Magnetoglobus</taxon>
    </lineage>
</organism>
<evidence type="ECO:0000313" key="1">
    <source>
        <dbReference type="EMBL" id="ETR69731.1"/>
    </source>
</evidence>
<name>A0A1V1P4I9_9BACT</name>
<dbReference type="Proteomes" id="UP000189670">
    <property type="component" value="Unassembled WGS sequence"/>
</dbReference>